<name>A0A1H4CD68_9BACT</name>
<dbReference type="EMBL" id="FNQY01000030">
    <property type="protein sequence ID" value="SEA58243.1"/>
    <property type="molecule type" value="Genomic_DNA"/>
</dbReference>
<keyword evidence="10" id="KW-1185">Reference proteome</keyword>
<feature type="transmembrane region" description="Helical" evidence="7">
    <location>
        <begin position="109"/>
        <end position="130"/>
    </location>
</feature>
<dbReference type="PANTHER" id="PTHR23517">
    <property type="entry name" value="RESISTANCE PROTEIN MDTM, PUTATIVE-RELATED-RELATED"/>
    <property type="match status" value="1"/>
</dbReference>
<dbReference type="Proteomes" id="UP000199041">
    <property type="component" value="Unassembled WGS sequence"/>
</dbReference>
<feature type="transmembrane region" description="Helical" evidence="7">
    <location>
        <begin position="151"/>
        <end position="172"/>
    </location>
</feature>
<keyword evidence="2" id="KW-0813">Transport</keyword>
<dbReference type="PROSITE" id="PS50850">
    <property type="entry name" value="MFS"/>
    <property type="match status" value="1"/>
</dbReference>
<feature type="transmembrane region" description="Helical" evidence="7">
    <location>
        <begin position="49"/>
        <end position="71"/>
    </location>
</feature>
<dbReference type="OrthoDB" id="322544at2"/>
<evidence type="ECO:0000313" key="10">
    <source>
        <dbReference type="Proteomes" id="UP000199041"/>
    </source>
</evidence>
<dbReference type="AlphaFoldDB" id="A0A1H4CD68"/>
<evidence type="ECO:0000256" key="7">
    <source>
        <dbReference type="SAM" id="Phobius"/>
    </source>
</evidence>
<keyword evidence="4 7" id="KW-0812">Transmembrane</keyword>
<evidence type="ECO:0000313" key="9">
    <source>
        <dbReference type="EMBL" id="SEA58243.1"/>
    </source>
</evidence>
<evidence type="ECO:0000259" key="8">
    <source>
        <dbReference type="PROSITE" id="PS50850"/>
    </source>
</evidence>
<dbReference type="NCBIfam" id="NF003477">
    <property type="entry name" value="PRK05122.1"/>
    <property type="match status" value="1"/>
</dbReference>
<evidence type="ECO:0000256" key="2">
    <source>
        <dbReference type="ARBA" id="ARBA00022448"/>
    </source>
</evidence>
<gene>
    <name evidence="9" type="ORF">SAMN05192529_13040</name>
</gene>
<proteinExistence type="predicted"/>
<evidence type="ECO:0000256" key="4">
    <source>
        <dbReference type="ARBA" id="ARBA00022692"/>
    </source>
</evidence>
<evidence type="ECO:0000256" key="5">
    <source>
        <dbReference type="ARBA" id="ARBA00022989"/>
    </source>
</evidence>
<dbReference type="PANTHER" id="PTHR23517:SF13">
    <property type="entry name" value="MAJOR FACILITATOR SUPERFAMILY MFS_1"/>
    <property type="match status" value="1"/>
</dbReference>
<feature type="transmembrane region" description="Helical" evidence="7">
    <location>
        <begin position="376"/>
        <end position="395"/>
    </location>
</feature>
<dbReference type="CDD" id="cd17489">
    <property type="entry name" value="MFS_YfcJ_like"/>
    <property type="match status" value="1"/>
</dbReference>
<dbReference type="InterPro" id="IPR020846">
    <property type="entry name" value="MFS_dom"/>
</dbReference>
<dbReference type="SUPFAM" id="SSF103473">
    <property type="entry name" value="MFS general substrate transporter"/>
    <property type="match status" value="1"/>
</dbReference>
<dbReference type="InterPro" id="IPR050171">
    <property type="entry name" value="MFS_Transporters"/>
</dbReference>
<evidence type="ECO:0000256" key="6">
    <source>
        <dbReference type="ARBA" id="ARBA00023136"/>
    </source>
</evidence>
<feature type="transmembrane region" description="Helical" evidence="7">
    <location>
        <begin position="343"/>
        <end position="364"/>
    </location>
</feature>
<dbReference type="Gene3D" id="1.20.1250.20">
    <property type="entry name" value="MFS general substrate transporter like domains"/>
    <property type="match status" value="1"/>
</dbReference>
<feature type="domain" description="Major facilitator superfamily (MFS) profile" evidence="8">
    <location>
        <begin position="17"/>
        <end position="399"/>
    </location>
</feature>
<evidence type="ECO:0000256" key="1">
    <source>
        <dbReference type="ARBA" id="ARBA00004651"/>
    </source>
</evidence>
<feature type="transmembrane region" description="Helical" evidence="7">
    <location>
        <begin position="311"/>
        <end position="331"/>
    </location>
</feature>
<keyword evidence="6 7" id="KW-0472">Membrane</keyword>
<dbReference type="GO" id="GO:0005886">
    <property type="term" value="C:plasma membrane"/>
    <property type="evidence" value="ECO:0007669"/>
    <property type="project" value="UniProtKB-SubCell"/>
</dbReference>
<feature type="transmembrane region" description="Helical" evidence="7">
    <location>
        <begin position="178"/>
        <end position="196"/>
    </location>
</feature>
<keyword evidence="3" id="KW-1003">Cell membrane</keyword>
<feature type="transmembrane region" description="Helical" evidence="7">
    <location>
        <begin position="256"/>
        <end position="275"/>
    </location>
</feature>
<evidence type="ECO:0000256" key="3">
    <source>
        <dbReference type="ARBA" id="ARBA00022475"/>
    </source>
</evidence>
<reference evidence="9 10" key="1">
    <citation type="submission" date="2016-10" db="EMBL/GenBank/DDBJ databases">
        <authorList>
            <person name="de Groot N.N."/>
        </authorList>
    </citation>
    <scope>NUCLEOTIDE SEQUENCE [LARGE SCALE GENOMIC DNA]</scope>
    <source>
        <strain evidence="9 10">Vu-144</strain>
    </source>
</reference>
<dbReference type="Pfam" id="PF07690">
    <property type="entry name" value="MFS_1"/>
    <property type="match status" value="1"/>
</dbReference>
<dbReference type="RefSeq" id="WP_091400974.1">
    <property type="nucleotide sequence ID" value="NZ_FNQY01000030.1"/>
</dbReference>
<feature type="transmembrane region" description="Helical" evidence="7">
    <location>
        <begin position="287"/>
        <end position="305"/>
    </location>
</feature>
<dbReference type="GO" id="GO:0022857">
    <property type="term" value="F:transmembrane transporter activity"/>
    <property type="evidence" value="ECO:0007669"/>
    <property type="project" value="InterPro"/>
</dbReference>
<accession>A0A1H4CD68</accession>
<dbReference type="InterPro" id="IPR011701">
    <property type="entry name" value="MFS"/>
</dbReference>
<comment type="subcellular location">
    <subcellularLocation>
        <location evidence="1">Cell membrane</location>
        <topology evidence="1">Multi-pass membrane protein</topology>
    </subcellularLocation>
</comment>
<dbReference type="InterPro" id="IPR036259">
    <property type="entry name" value="MFS_trans_sf"/>
</dbReference>
<protein>
    <submittedName>
        <fullName evidence="9">Predicted arabinose efflux permease, MFS family</fullName>
    </submittedName>
</protein>
<sequence>MSRLSKSGSLNLSLKITIASYVLFTFFGYLCIGLPLAVLPIFITKHLGYSAMMAGIVISLQYVTTFLTRGWSGTLIDKHGPKLSVYISMGCMALSGVLLYITYLTSAHAFLSLFVLIIARLITGCAEGFIGASPITWAMLAAGEKQTATVISYNGIASYGGIALGATLGVFINQHIHIGAIGVLTILLGLFGYFLATKKPNMIAPVSDQTQKDPISFMTVLIKVAPYGICLMLAGLGFGTISNFITLYYDHFHWDHAALCLSVFSFLFIIGRMFFSNAINDYGGIKVAMACLACETIGLLILALFTQPGFALVGAAVTGFGFSLMFPSLGVEAVKLFTSDRSGAALAAYGLFIDISLGITGPLIGGLIESFGIEYMFSFTTVIVLAGFIYCSTLNRKMVRKLATR</sequence>
<feature type="transmembrane region" description="Helical" evidence="7">
    <location>
        <begin position="83"/>
        <end position="103"/>
    </location>
</feature>
<feature type="transmembrane region" description="Helical" evidence="7">
    <location>
        <begin position="21"/>
        <end position="43"/>
    </location>
</feature>
<keyword evidence="5 7" id="KW-1133">Transmembrane helix</keyword>
<feature type="transmembrane region" description="Helical" evidence="7">
    <location>
        <begin position="217"/>
        <end position="236"/>
    </location>
</feature>
<organism evidence="9 10">
    <name type="scientific">Arachidicoccus rhizosphaerae</name>
    <dbReference type="NCBI Taxonomy" id="551991"/>
    <lineage>
        <taxon>Bacteria</taxon>
        <taxon>Pseudomonadati</taxon>
        <taxon>Bacteroidota</taxon>
        <taxon>Chitinophagia</taxon>
        <taxon>Chitinophagales</taxon>
        <taxon>Chitinophagaceae</taxon>
        <taxon>Arachidicoccus</taxon>
    </lineage>
</organism>